<keyword evidence="9" id="KW-0319">Glycerol metabolism</keyword>
<keyword evidence="8" id="KW-0812">Transmembrane</keyword>
<dbReference type="EC" id="2.3.1.20" evidence="5"/>
<accession>A0ABR4NDX9</accession>
<dbReference type="PANTHER" id="PTHR12317">
    <property type="entry name" value="DIACYLGLYCEROL O-ACYLTRANSFERASE"/>
    <property type="match status" value="1"/>
</dbReference>
<keyword evidence="17" id="KW-1185">Reference proteome</keyword>
<dbReference type="InterPro" id="IPR007130">
    <property type="entry name" value="DAGAT"/>
</dbReference>
<keyword evidence="7 16" id="KW-0808">Transferase</keyword>
<proteinExistence type="inferred from homology"/>
<evidence type="ECO:0000256" key="7">
    <source>
        <dbReference type="ARBA" id="ARBA00022679"/>
    </source>
</evidence>
<keyword evidence="14 16" id="KW-0012">Acyltransferase</keyword>
<evidence type="ECO:0000256" key="1">
    <source>
        <dbReference type="ARBA" id="ARBA00004477"/>
    </source>
</evidence>
<dbReference type="Proteomes" id="UP001527925">
    <property type="component" value="Unassembled WGS sequence"/>
</dbReference>
<evidence type="ECO:0000256" key="2">
    <source>
        <dbReference type="ARBA" id="ARBA00004771"/>
    </source>
</evidence>
<keyword evidence="10" id="KW-0256">Endoplasmic reticulum</keyword>
<comment type="subcellular location">
    <subcellularLocation>
        <location evidence="1">Endoplasmic reticulum membrane</location>
        <topology evidence="1">Multi-pass membrane protein</topology>
    </subcellularLocation>
</comment>
<evidence type="ECO:0000256" key="13">
    <source>
        <dbReference type="ARBA" id="ARBA00023136"/>
    </source>
</evidence>
<protein>
    <recommendedName>
        <fullName evidence="5">diacylglycerol O-acyltransferase</fullName>
        <ecNumber evidence="5">2.3.1.20</ecNumber>
    </recommendedName>
</protein>
<keyword evidence="12" id="KW-0443">Lipid metabolism</keyword>
<evidence type="ECO:0000313" key="16">
    <source>
        <dbReference type="EMBL" id="KAL2917659.1"/>
    </source>
</evidence>
<evidence type="ECO:0000256" key="4">
    <source>
        <dbReference type="ARBA" id="ARBA00005420"/>
    </source>
</evidence>
<comment type="pathway">
    <text evidence="3">Lipid metabolism.</text>
</comment>
<dbReference type="Pfam" id="PF03982">
    <property type="entry name" value="DAGAT"/>
    <property type="match status" value="1"/>
</dbReference>
<comment type="caution">
    <text evidence="16">The sequence shown here is derived from an EMBL/GenBank/DDBJ whole genome shotgun (WGS) entry which is preliminary data.</text>
</comment>
<dbReference type="EMBL" id="JADGIZ020000010">
    <property type="protein sequence ID" value="KAL2917659.1"/>
    <property type="molecule type" value="Genomic_DNA"/>
</dbReference>
<evidence type="ECO:0000313" key="17">
    <source>
        <dbReference type="Proteomes" id="UP001527925"/>
    </source>
</evidence>
<evidence type="ECO:0000256" key="12">
    <source>
        <dbReference type="ARBA" id="ARBA00023098"/>
    </source>
</evidence>
<reference evidence="16 17" key="1">
    <citation type="submission" date="2023-09" db="EMBL/GenBank/DDBJ databases">
        <title>Pangenome analysis of Batrachochytrium dendrobatidis and related Chytrids.</title>
        <authorList>
            <person name="Yacoub M.N."/>
            <person name="Stajich J.E."/>
            <person name="James T.Y."/>
        </authorList>
    </citation>
    <scope>NUCLEOTIDE SEQUENCE [LARGE SCALE GENOMIC DNA]</scope>
    <source>
        <strain evidence="16 17">JEL0888</strain>
    </source>
</reference>
<comment type="catalytic activity">
    <reaction evidence="15">
        <text>an acyl-CoA + a 1,2-diacyl-sn-glycerol = a triacyl-sn-glycerol + CoA</text>
        <dbReference type="Rhea" id="RHEA:10868"/>
        <dbReference type="ChEBI" id="CHEBI:17815"/>
        <dbReference type="ChEBI" id="CHEBI:57287"/>
        <dbReference type="ChEBI" id="CHEBI:58342"/>
        <dbReference type="ChEBI" id="CHEBI:64615"/>
        <dbReference type="EC" id="2.3.1.20"/>
    </reaction>
</comment>
<evidence type="ECO:0000256" key="10">
    <source>
        <dbReference type="ARBA" id="ARBA00022824"/>
    </source>
</evidence>
<comment type="similarity">
    <text evidence="4">Belongs to the diacylglycerol acyltransferase family.</text>
</comment>
<keyword evidence="13" id="KW-0472">Membrane</keyword>
<gene>
    <name evidence="16" type="primary">DGA1_1</name>
    <name evidence="16" type="ORF">HK105_202946</name>
</gene>
<keyword evidence="11" id="KW-1133">Transmembrane helix</keyword>
<name>A0ABR4NDX9_9FUNG</name>
<dbReference type="GO" id="GO:0003846">
    <property type="term" value="F:2-acylglycerol O-acyltransferase activity"/>
    <property type="evidence" value="ECO:0007669"/>
    <property type="project" value="UniProtKB-EC"/>
</dbReference>
<evidence type="ECO:0000256" key="11">
    <source>
        <dbReference type="ARBA" id="ARBA00022989"/>
    </source>
</evidence>
<sequence>MDLVLEKRKGFVRLALTTGASLLPVIGFGENELYERLRHPLFDPLHKAAYYTARMAAPLFVGRFMTPIPFRTPLTTVFGPPIYVDKVETPTCEQVDALHKQYLAALQRLYDQHKDEFHAHRRQEMRFVA</sequence>
<evidence type="ECO:0000256" key="15">
    <source>
        <dbReference type="ARBA" id="ARBA00048109"/>
    </source>
</evidence>
<comment type="pathway">
    <text evidence="2">Glycerolipid metabolism; triacylglycerol biosynthesis.</text>
</comment>
<evidence type="ECO:0000256" key="6">
    <source>
        <dbReference type="ARBA" id="ARBA00022516"/>
    </source>
</evidence>
<evidence type="ECO:0000256" key="3">
    <source>
        <dbReference type="ARBA" id="ARBA00005189"/>
    </source>
</evidence>
<evidence type="ECO:0000256" key="9">
    <source>
        <dbReference type="ARBA" id="ARBA00022798"/>
    </source>
</evidence>
<organism evidence="16 17">
    <name type="scientific">Polyrhizophydium stewartii</name>
    <dbReference type="NCBI Taxonomy" id="2732419"/>
    <lineage>
        <taxon>Eukaryota</taxon>
        <taxon>Fungi</taxon>
        <taxon>Fungi incertae sedis</taxon>
        <taxon>Chytridiomycota</taxon>
        <taxon>Chytridiomycota incertae sedis</taxon>
        <taxon>Chytridiomycetes</taxon>
        <taxon>Rhizophydiales</taxon>
        <taxon>Rhizophydiales incertae sedis</taxon>
        <taxon>Polyrhizophydium</taxon>
    </lineage>
</organism>
<dbReference type="PANTHER" id="PTHR12317:SF0">
    <property type="entry name" value="ACYLTRANSFERASE"/>
    <property type="match status" value="1"/>
</dbReference>
<evidence type="ECO:0000256" key="5">
    <source>
        <dbReference type="ARBA" id="ARBA00013244"/>
    </source>
</evidence>
<evidence type="ECO:0000256" key="14">
    <source>
        <dbReference type="ARBA" id="ARBA00023315"/>
    </source>
</evidence>
<dbReference type="SUPFAM" id="SSF69593">
    <property type="entry name" value="Glycerol-3-phosphate (1)-acyltransferase"/>
    <property type="match status" value="1"/>
</dbReference>
<keyword evidence="6" id="KW-0444">Lipid biosynthesis</keyword>
<evidence type="ECO:0000256" key="8">
    <source>
        <dbReference type="ARBA" id="ARBA00022692"/>
    </source>
</evidence>